<dbReference type="EMBL" id="SJPO01000006">
    <property type="protein sequence ID" value="TWT75972.1"/>
    <property type="molecule type" value="Genomic_DNA"/>
</dbReference>
<evidence type="ECO:0000256" key="1">
    <source>
        <dbReference type="ARBA" id="ARBA00004141"/>
    </source>
</evidence>
<evidence type="ECO:0000259" key="11">
    <source>
        <dbReference type="PROSITE" id="PS51846"/>
    </source>
</evidence>
<evidence type="ECO:0000256" key="2">
    <source>
        <dbReference type="ARBA" id="ARBA00022692"/>
    </source>
</evidence>
<keyword evidence="4 8" id="KW-1133">Transmembrane helix</keyword>
<proteinExistence type="predicted"/>
<sequence>MAELTINLLAVIPTTGDAPQEGSYGMLTIYAIVALGFSFLCSVAEAVLLSVSPSYIATLQDSGGGSAARLKRMKENVDRPLSAILSLNTIAHTVGAAGVGAQAAGIWGSSAVGYASALMTLLILILSEIIPKTIGAVYWRQLAPSVAQGLEVLIWLLFPLVWMSELMTKLIAGEKQEIVTREEVAATAAMSSEAGELEHGEHRILTNLLKLRSLQVDDIMTPRTVIFAFPEETTVGELLSKRSKLPVSRIPVFEDSIDRTTGFVLKTDVLLAQANDQPDTKLKELRRPLKAIPATASLSDALELLLNQREHIALVVDEYGGADGLVTMEDVIETLLGAEIIDEHDQAADMQRVARRQWKKRLEAVGLEVEEPNAAADNPADAS</sequence>
<dbReference type="Gene3D" id="3.10.580.10">
    <property type="entry name" value="CBS-domain"/>
    <property type="match status" value="1"/>
</dbReference>
<feature type="transmembrane region" description="Helical" evidence="9">
    <location>
        <begin position="29"/>
        <end position="51"/>
    </location>
</feature>
<dbReference type="AlphaFoldDB" id="A0A5C5YM37"/>
<dbReference type="InterPro" id="IPR046342">
    <property type="entry name" value="CBS_dom_sf"/>
</dbReference>
<dbReference type="RefSeq" id="WP_231956457.1">
    <property type="nucleotide sequence ID" value="NZ_SJPO01000006.1"/>
</dbReference>
<gene>
    <name evidence="12" type="primary">tlyC</name>
    <name evidence="12" type="ORF">Pla123a_27580</name>
</gene>
<evidence type="ECO:0000256" key="9">
    <source>
        <dbReference type="SAM" id="Phobius"/>
    </source>
</evidence>
<evidence type="ECO:0000313" key="13">
    <source>
        <dbReference type="Proteomes" id="UP000318478"/>
    </source>
</evidence>
<evidence type="ECO:0000256" key="4">
    <source>
        <dbReference type="ARBA" id="ARBA00022989"/>
    </source>
</evidence>
<keyword evidence="3" id="KW-0677">Repeat</keyword>
<comment type="subcellular location">
    <subcellularLocation>
        <location evidence="1">Membrane</location>
        <topology evidence="1">Multi-pass membrane protein</topology>
    </subcellularLocation>
</comment>
<accession>A0A5C5YM37</accession>
<dbReference type="PROSITE" id="PS51371">
    <property type="entry name" value="CBS"/>
    <property type="match status" value="2"/>
</dbReference>
<dbReference type="PROSITE" id="PS51846">
    <property type="entry name" value="CNNM"/>
    <property type="match status" value="1"/>
</dbReference>
<dbReference type="PANTHER" id="PTHR22777">
    <property type="entry name" value="HEMOLYSIN-RELATED"/>
    <property type="match status" value="1"/>
</dbReference>
<keyword evidence="5 7" id="KW-0129">CBS domain</keyword>
<reference evidence="12 13" key="1">
    <citation type="submission" date="2019-02" db="EMBL/GenBank/DDBJ databases">
        <title>Deep-cultivation of Planctomycetes and their phenomic and genomic characterization uncovers novel biology.</title>
        <authorList>
            <person name="Wiegand S."/>
            <person name="Jogler M."/>
            <person name="Boedeker C."/>
            <person name="Pinto D."/>
            <person name="Vollmers J."/>
            <person name="Rivas-Marin E."/>
            <person name="Kohn T."/>
            <person name="Peeters S.H."/>
            <person name="Heuer A."/>
            <person name="Rast P."/>
            <person name="Oberbeckmann S."/>
            <person name="Bunk B."/>
            <person name="Jeske O."/>
            <person name="Meyerdierks A."/>
            <person name="Storesund J.E."/>
            <person name="Kallscheuer N."/>
            <person name="Luecker S."/>
            <person name="Lage O.M."/>
            <person name="Pohl T."/>
            <person name="Merkel B.J."/>
            <person name="Hornburger P."/>
            <person name="Mueller R.-W."/>
            <person name="Bruemmer F."/>
            <person name="Labrenz M."/>
            <person name="Spormann A.M."/>
            <person name="Op Den Camp H."/>
            <person name="Overmann J."/>
            <person name="Amann R."/>
            <person name="Jetten M.S.M."/>
            <person name="Mascher T."/>
            <person name="Medema M.H."/>
            <person name="Devos D.P."/>
            <person name="Kaster A.-K."/>
            <person name="Ovreas L."/>
            <person name="Rohde M."/>
            <person name="Galperin M.Y."/>
            <person name="Jogler C."/>
        </authorList>
    </citation>
    <scope>NUCLEOTIDE SEQUENCE [LARGE SCALE GENOMIC DNA]</scope>
    <source>
        <strain evidence="12 13">Pla123a</strain>
    </source>
</reference>
<evidence type="ECO:0000256" key="6">
    <source>
        <dbReference type="ARBA" id="ARBA00023136"/>
    </source>
</evidence>
<comment type="caution">
    <text evidence="12">The sequence shown here is derived from an EMBL/GenBank/DDBJ whole genome shotgun (WGS) entry which is preliminary data.</text>
</comment>
<keyword evidence="2 8" id="KW-0812">Transmembrane</keyword>
<feature type="domain" description="CBS" evidence="10">
    <location>
        <begin position="220"/>
        <end position="280"/>
    </location>
</feature>
<evidence type="ECO:0000256" key="3">
    <source>
        <dbReference type="ARBA" id="ARBA00022737"/>
    </source>
</evidence>
<dbReference type="SMART" id="SM00116">
    <property type="entry name" value="CBS"/>
    <property type="match status" value="2"/>
</dbReference>
<dbReference type="Proteomes" id="UP000318478">
    <property type="component" value="Unassembled WGS sequence"/>
</dbReference>
<keyword evidence="6 8" id="KW-0472">Membrane</keyword>
<name>A0A5C5YM37_9BACT</name>
<evidence type="ECO:0000313" key="12">
    <source>
        <dbReference type="EMBL" id="TWT75972.1"/>
    </source>
</evidence>
<protein>
    <submittedName>
        <fullName evidence="12">Hemolysin C</fullName>
    </submittedName>
</protein>
<dbReference type="SUPFAM" id="SSF54631">
    <property type="entry name" value="CBS-domain pair"/>
    <property type="match status" value="1"/>
</dbReference>
<dbReference type="Pfam" id="PF00571">
    <property type="entry name" value="CBS"/>
    <property type="match status" value="2"/>
</dbReference>
<evidence type="ECO:0000259" key="10">
    <source>
        <dbReference type="PROSITE" id="PS51371"/>
    </source>
</evidence>
<dbReference type="GO" id="GO:0005886">
    <property type="term" value="C:plasma membrane"/>
    <property type="evidence" value="ECO:0007669"/>
    <property type="project" value="TreeGrafter"/>
</dbReference>
<feature type="transmembrane region" description="Helical" evidence="9">
    <location>
        <begin position="142"/>
        <end position="162"/>
    </location>
</feature>
<feature type="domain" description="CBS" evidence="10">
    <location>
        <begin position="285"/>
        <end position="343"/>
    </location>
</feature>
<organism evidence="12 13">
    <name type="scientific">Posidoniimonas polymericola</name>
    <dbReference type="NCBI Taxonomy" id="2528002"/>
    <lineage>
        <taxon>Bacteria</taxon>
        <taxon>Pseudomonadati</taxon>
        <taxon>Planctomycetota</taxon>
        <taxon>Planctomycetia</taxon>
        <taxon>Pirellulales</taxon>
        <taxon>Lacipirellulaceae</taxon>
        <taxon>Posidoniimonas</taxon>
    </lineage>
</organism>
<evidence type="ECO:0000256" key="7">
    <source>
        <dbReference type="PROSITE-ProRule" id="PRU00703"/>
    </source>
</evidence>
<evidence type="ECO:0000256" key="5">
    <source>
        <dbReference type="ARBA" id="ARBA00023122"/>
    </source>
</evidence>
<dbReference type="Pfam" id="PF01595">
    <property type="entry name" value="CNNM"/>
    <property type="match status" value="1"/>
</dbReference>
<dbReference type="InterPro" id="IPR000644">
    <property type="entry name" value="CBS_dom"/>
</dbReference>
<feature type="transmembrane region" description="Helical" evidence="9">
    <location>
        <begin position="81"/>
        <end position="105"/>
    </location>
</feature>
<dbReference type="InterPro" id="IPR002550">
    <property type="entry name" value="CNNM"/>
</dbReference>
<feature type="transmembrane region" description="Helical" evidence="9">
    <location>
        <begin position="111"/>
        <end position="130"/>
    </location>
</feature>
<keyword evidence="13" id="KW-1185">Reference proteome</keyword>
<evidence type="ECO:0000256" key="8">
    <source>
        <dbReference type="PROSITE-ProRule" id="PRU01193"/>
    </source>
</evidence>
<feature type="domain" description="CNNM transmembrane" evidence="11">
    <location>
        <begin position="20"/>
        <end position="201"/>
    </location>
</feature>
<dbReference type="CDD" id="cd04590">
    <property type="entry name" value="CBS_pair_CorC_HlyC_assoc"/>
    <property type="match status" value="1"/>
</dbReference>
<dbReference type="PANTHER" id="PTHR22777:SF4">
    <property type="entry name" value="UPF0053 PROTEIN SLL1254"/>
    <property type="match status" value="1"/>
</dbReference>
<dbReference type="InterPro" id="IPR044751">
    <property type="entry name" value="Ion_transp-like_CBS"/>
</dbReference>